<evidence type="ECO:0000256" key="2">
    <source>
        <dbReference type="ARBA" id="ARBA00009253"/>
    </source>
</evidence>
<evidence type="ECO:0000256" key="1">
    <source>
        <dbReference type="ARBA" id="ARBA00004123"/>
    </source>
</evidence>
<feature type="compositionally biased region" description="Basic and acidic residues" evidence="6">
    <location>
        <begin position="172"/>
        <end position="183"/>
    </location>
</feature>
<dbReference type="SUPFAM" id="SSF53098">
    <property type="entry name" value="Ribonuclease H-like"/>
    <property type="match status" value="1"/>
</dbReference>
<dbReference type="Gene3D" id="1.10.10.650">
    <property type="entry name" value="RuvA domain 2-like"/>
    <property type="match status" value="1"/>
</dbReference>
<comment type="similarity">
    <text evidence="2">Belongs to the SPT6 family.</text>
</comment>
<organism evidence="8">
    <name type="scientific">Hanusia phi</name>
    <dbReference type="NCBI Taxonomy" id="3032"/>
    <lineage>
        <taxon>Eukaryota</taxon>
        <taxon>Cryptophyceae</taxon>
        <taxon>Pyrenomonadales</taxon>
        <taxon>Geminigeraceae</taxon>
        <taxon>Hanusia</taxon>
    </lineage>
</organism>
<dbReference type="CDD" id="cd09928">
    <property type="entry name" value="SH2_Cterm_SPT6_like"/>
    <property type="match status" value="1"/>
</dbReference>
<feature type="compositionally biased region" description="Basic residues" evidence="6">
    <location>
        <begin position="42"/>
        <end position="55"/>
    </location>
</feature>
<dbReference type="InterPro" id="IPR023323">
    <property type="entry name" value="Tex-like_dom_sf"/>
</dbReference>
<dbReference type="Pfam" id="PF14639">
    <property type="entry name" value="YqgF"/>
    <property type="match status" value="1"/>
</dbReference>
<dbReference type="GO" id="GO:0034728">
    <property type="term" value="P:nucleosome organization"/>
    <property type="evidence" value="ECO:0007669"/>
    <property type="project" value="TreeGrafter"/>
</dbReference>
<reference evidence="8" key="1">
    <citation type="submission" date="2021-01" db="EMBL/GenBank/DDBJ databases">
        <authorList>
            <person name="Corre E."/>
            <person name="Pelletier E."/>
            <person name="Niang G."/>
            <person name="Scheremetjew M."/>
            <person name="Finn R."/>
            <person name="Kale V."/>
            <person name="Holt S."/>
            <person name="Cochrane G."/>
            <person name="Meng A."/>
            <person name="Brown T."/>
            <person name="Cohen L."/>
        </authorList>
    </citation>
    <scope>NUCLEOTIDE SEQUENCE</scope>
    <source>
        <strain evidence="8">CCMP325</strain>
    </source>
</reference>
<dbReference type="InterPro" id="IPR032706">
    <property type="entry name" value="Spt6_HHH"/>
</dbReference>
<feature type="compositionally biased region" description="Acidic residues" evidence="6">
    <location>
        <begin position="244"/>
        <end position="255"/>
    </location>
</feature>
<feature type="region of interest" description="Disordered" evidence="6">
    <location>
        <begin position="1"/>
        <end position="269"/>
    </location>
</feature>
<dbReference type="CDD" id="cd09918">
    <property type="entry name" value="SH2_Nterm_SPT6_like"/>
    <property type="match status" value="1"/>
</dbReference>
<dbReference type="GO" id="GO:0140673">
    <property type="term" value="P:transcription elongation-coupled chromatin remodeling"/>
    <property type="evidence" value="ECO:0007669"/>
    <property type="project" value="InterPro"/>
</dbReference>
<dbReference type="GO" id="GO:0031491">
    <property type="term" value="F:nucleosome binding"/>
    <property type="evidence" value="ECO:0007669"/>
    <property type="project" value="TreeGrafter"/>
</dbReference>
<dbReference type="InterPro" id="IPR042066">
    <property type="entry name" value="Spt6_death-like"/>
</dbReference>
<protein>
    <recommendedName>
        <fullName evidence="7">SH2 domain-containing protein</fullName>
    </recommendedName>
</protein>
<dbReference type="PROSITE" id="PS50001">
    <property type="entry name" value="SH2"/>
    <property type="match status" value="1"/>
</dbReference>
<dbReference type="InterPro" id="IPR035018">
    <property type="entry name" value="Spt6_SH2_C"/>
</dbReference>
<dbReference type="Gene3D" id="1.10.3500.10">
    <property type="entry name" value="Tex N-terminal region-like"/>
    <property type="match status" value="1"/>
</dbReference>
<feature type="domain" description="SH2" evidence="7">
    <location>
        <begin position="1313"/>
        <end position="1405"/>
    </location>
</feature>
<comment type="subcellular location">
    <subcellularLocation>
        <location evidence="1">Nucleus</location>
    </subcellularLocation>
</comment>
<dbReference type="InterPro" id="IPR028231">
    <property type="entry name" value="Spt6_YqgF"/>
</dbReference>
<feature type="compositionally biased region" description="Basic and acidic residues" evidence="6">
    <location>
        <begin position="106"/>
        <end position="130"/>
    </location>
</feature>
<dbReference type="Pfam" id="PF14635">
    <property type="entry name" value="HHH_7"/>
    <property type="match status" value="1"/>
</dbReference>
<dbReference type="GO" id="GO:0008023">
    <property type="term" value="C:transcription elongation factor complex"/>
    <property type="evidence" value="ECO:0007669"/>
    <property type="project" value="TreeGrafter"/>
</dbReference>
<accession>A0A7S0HS73</accession>
<dbReference type="Gene3D" id="1.10.150.850">
    <property type="entry name" value="Spt6, helix-hairpin-helix domain"/>
    <property type="match status" value="1"/>
</dbReference>
<feature type="compositionally biased region" description="Acidic residues" evidence="6">
    <location>
        <begin position="10"/>
        <end position="37"/>
    </location>
</feature>
<feature type="compositionally biased region" description="Gly residues" evidence="6">
    <location>
        <begin position="1550"/>
        <end position="1569"/>
    </location>
</feature>
<dbReference type="InterPro" id="IPR012337">
    <property type="entry name" value="RNaseH-like_sf"/>
</dbReference>
<dbReference type="Gene3D" id="3.30.420.140">
    <property type="entry name" value="YqgF/RNase H-like domain"/>
    <property type="match status" value="1"/>
</dbReference>
<dbReference type="InterPro" id="IPR037027">
    <property type="entry name" value="YqgF/RNaseH-like_dom_sf"/>
</dbReference>
<dbReference type="SUPFAM" id="SSF47781">
    <property type="entry name" value="RuvA domain 2-like"/>
    <property type="match status" value="2"/>
</dbReference>
<dbReference type="InterPro" id="IPR023319">
    <property type="entry name" value="Tex-like_HTH_dom_sf"/>
</dbReference>
<feature type="compositionally biased region" description="Acidic residues" evidence="6">
    <location>
        <begin position="76"/>
        <end position="88"/>
    </location>
</feature>
<name>A0A7S0HS73_9CRYP</name>
<evidence type="ECO:0000313" key="8">
    <source>
        <dbReference type="EMBL" id="CAD8497257.1"/>
    </source>
</evidence>
<dbReference type="SUPFAM" id="SSF158832">
    <property type="entry name" value="Tex N-terminal region-like"/>
    <property type="match status" value="1"/>
</dbReference>
<proteinExistence type="inferred from homology"/>
<dbReference type="Gene3D" id="1.10.10.2740">
    <property type="entry name" value="Spt6, Death-like domain"/>
    <property type="match status" value="1"/>
</dbReference>
<evidence type="ECO:0000256" key="6">
    <source>
        <dbReference type="SAM" id="MobiDB-lite"/>
    </source>
</evidence>
<dbReference type="InterPro" id="IPR041692">
    <property type="entry name" value="HHH_9"/>
</dbReference>
<evidence type="ECO:0000256" key="5">
    <source>
        <dbReference type="PROSITE-ProRule" id="PRU00191"/>
    </source>
</evidence>
<keyword evidence="4" id="KW-0539">Nucleus</keyword>
<dbReference type="PANTHER" id="PTHR10145">
    <property type="entry name" value="TRANSCRIPTION ELONGATION FACTOR SPT6"/>
    <property type="match status" value="1"/>
</dbReference>
<dbReference type="InterPro" id="IPR000980">
    <property type="entry name" value="SH2"/>
</dbReference>
<dbReference type="PANTHER" id="PTHR10145:SF6">
    <property type="entry name" value="TRANSCRIPTION ELONGATION FACTOR SPT6"/>
    <property type="match status" value="1"/>
</dbReference>
<dbReference type="InterPro" id="IPR035420">
    <property type="entry name" value="Spt6_SH2"/>
</dbReference>
<sequence length="1584" mass="182559">MPSDESGSERDDEENREETGQYDDDDDDNANDNDSDDDQRSRIRRKSKSKSKSGARRYIDDAAEEEDDEGGVKAYDEDDDDDDDELDYNDGKSKNAFIVDDDEEEERPRERIRISESEKKATRDDLELVRENLNIDGDLDHADIAEDSDQDDEEGDGAPARKRIKRAQTSWKEQREYDDRPGRSDQPTYSRNYDDDSEDSMDDFIEDDEPAGQEQGVGKRRRKGARASVNDQEMDKIEKAVDLFGEDEYDEDYEEEAKTGNDKEEGPGFEKLYEPHLIKEYFLSREDDEIRKTDAPERLQIDLKKRGPTPTLAEVQDEAEWIVKQHARDVQFIDWKYLDDFGDDMVDVPVPVEDQEDDQPQFMKVTRSERARDLRSRLVSKISNVICFFRGVEKEDIHHTASHFFEGVPKWWETSTEEVEQPAMPESIIFDIPFIAHYRKEYWKPELREDDLWTIYDLDARYCILKQRKEQLKLNLEASNDTSTLHFLHKAFSMEELSDVKAFMELRSSENEEEQVETKGFKRPVKYSRYKVCKKAGIHKILDRCVLSPVKLAENLAGFKAHTPPDPAEDPVEFLLDYVEDAREFGFQDATALLAAVRFSAAKEIAADPVIRRYVREEYFERYATITCSETKQGEDSGETIHHEFRNYRQVQHRDIDDEDFLTIIKCKGEKYLNVDIKMDPRSHDRLLDELIRCYKSDEQNPCTAEWNDLRVNILKEALEANLYPILERMLLEVRQRKAKDRVGRLMQIELENQLRVPPYVYRSPDGTPETPKAIMALCYAEPSEVVVINQQGEVVSYKSINLSVPLSSNHINAAFKDNEARQLMSYLDEHRPDVIVIGAGGGLKCRTLKAQFERLVSACETEGILHRTIDVLLSDQSVAYKYSHSARSMQEFPRYPPTRLMAVSLARKLQDPLRELSGLCIGLSEDILSLHLHQLQGMLDKSERLKYTQRAFINVVNDVGVDINLAADKQIIFGNTLQFVAGLGPRKAQELLRIISQYGCVQYRNALLEDRNVRTVFQEVTFYNASAFMRITKNTSMWMDDLEVGQYRDHEENQAKWNEHGGGPLETTRIHPESYRFARKMISDALEEEDDWNLLVRALHPDRELHRQISEALWEQDLESYGKIIYQQTGERKTETLKDIRTEILNPFHDSRKLEQLDDGLLPWELDKRSEFNLLTGESDRRRPDGSKVSTLKDKVVHVRVFKLVRPHPRTDDPDAPPLPPYKVICKLENGLVGVLDEMNFGDTDADKRALQSRVKENDILSCMILEVKYEEFSVDLTYRESLIRKVEKVVKRDTNQNKKVGQIRSRMIDHPSFENVPRMKARRLLEEREAGEFIIRPSSQGLNLLSITRKVCDAPIGDDGAIISVYHEVQIKMFEQPSEFELGKRLQIENRTFENLDELIIGYLEVIASHEAKMMEHAKFCNASGAIIRNKLIEQKQTNGRGTPYLIGLNPDLQGGFMLFWLPGTKTVQEERITTVVDGFRFRQKVFKSPDHVINHFKQFPMELLNRSRGAQAPYAQPASTWGPPGGQWPANGSTWGPPPRMAPPPAGGGTWGPRPGGDWSGQGAGGQARMPPPSHGWNQRH</sequence>
<dbReference type="Pfam" id="PF17674">
    <property type="entry name" value="HHH_9"/>
    <property type="match status" value="1"/>
</dbReference>
<keyword evidence="3" id="KW-0804">Transcription</keyword>
<dbReference type="InterPro" id="IPR035019">
    <property type="entry name" value="Spt6_SH2_N"/>
</dbReference>
<evidence type="ECO:0000256" key="3">
    <source>
        <dbReference type="ARBA" id="ARBA00023163"/>
    </source>
</evidence>
<dbReference type="InterPro" id="IPR036860">
    <property type="entry name" value="SH2_dom_sf"/>
</dbReference>
<evidence type="ECO:0000256" key="4">
    <source>
        <dbReference type="ARBA" id="ARBA00023242"/>
    </source>
</evidence>
<feature type="compositionally biased region" description="Basic and acidic residues" evidence="6">
    <location>
        <begin position="256"/>
        <end position="269"/>
    </location>
</feature>
<keyword evidence="5" id="KW-0727">SH2 domain</keyword>
<dbReference type="Gene3D" id="3.30.505.10">
    <property type="entry name" value="SH2 domain"/>
    <property type="match status" value="2"/>
</dbReference>
<feature type="compositionally biased region" description="Acidic residues" evidence="6">
    <location>
        <begin position="145"/>
        <end position="156"/>
    </location>
</feature>
<feature type="compositionally biased region" description="Acidic residues" evidence="6">
    <location>
        <begin position="195"/>
        <end position="211"/>
    </location>
</feature>
<feature type="region of interest" description="Disordered" evidence="6">
    <location>
        <begin position="1513"/>
        <end position="1584"/>
    </location>
</feature>
<evidence type="ECO:0000259" key="7">
    <source>
        <dbReference type="PROSITE" id="PS50001"/>
    </source>
</evidence>
<gene>
    <name evidence="8" type="ORF">HPHI1048_LOCUS17581</name>
</gene>
<dbReference type="EMBL" id="HBEO01026110">
    <property type="protein sequence ID" value="CAD8497257.1"/>
    <property type="molecule type" value="Transcribed_RNA"/>
</dbReference>
<dbReference type="InterPro" id="IPR010994">
    <property type="entry name" value="RuvA_2-like"/>
</dbReference>
<dbReference type="GO" id="GO:0042393">
    <property type="term" value="F:histone binding"/>
    <property type="evidence" value="ECO:0007669"/>
    <property type="project" value="TreeGrafter"/>
</dbReference>
<feature type="compositionally biased region" description="Pro residues" evidence="6">
    <location>
        <begin position="1539"/>
        <end position="1549"/>
    </location>
</feature>
<dbReference type="Pfam" id="PF14633">
    <property type="entry name" value="SH2_2"/>
    <property type="match status" value="1"/>
</dbReference>
<dbReference type="InterPro" id="IPR017072">
    <property type="entry name" value="TF_Spt6"/>
</dbReference>
<dbReference type="SUPFAM" id="SSF55550">
    <property type="entry name" value="SH2 domain"/>
    <property type="match status" value="1"/>
</dbReference>